<dbReference type="OrthoDB" id="6374619at2759"/>
<reference evidence="2" key="3">
    <citation type="submission" date="2025-09" db="UniProtKB">
        <authorList>
            <consortium name="Ensembl"/>
        </authorList>
    </citation>
    <scope>IDENTIFICATION</scope>
</reference>
<dbReference type="OMA" id="WEHLHQA"/>
<dbReference type="GeneID" id="113167405"/>
<dbReference type="InterPro" id="IPR031602">
    <property type="entry name" value="CIPC"/>
</dbReference>
<dbReference type="RefSeq" id="XP_026223784.1">
    <property type="nucleotide sequence ID" value="XM_026367999.1"/>
</dbReference>
<dbReference type="AlphaFoldDB" id="A0A3Q1JRZ4"/>
<feature type="region of interest" description="Disordered" evidence="1">
    <location>
        <begin position="386"/>
        <end position="457"/>
    </location>
</feature>
<dbReference type="PANTHER" id="PTHR34648:SF7">
    <property type="entry name" value="SI:CH211-132B12.7"/>
    <property type="match status" value="1"/>
</dbReference>
<dbReference type="InParanoid" id="A0A3Q1JRZ4"/>
<dbReference type="Proteomes" id="UP000265040">
    <property type="component" value="Chromosome 13"/>
</dbReference>
<feature type="region of interest" description="Disordered" evidence="1">
    <location>
        <begin position="1"/>
        <end position="104"/>
    </location>
</feature>
<evidence type="ECO:0000313" key="2">
    <source>
        <dbReference type="Ensembl" id="ENSATEP00000036775.1"/>
    </source>
</evidence>
<proteinExistence type="predicted"/>
<feature type="region of interest" description="Disordered" evidence="1">
    <location>
        <begin position="168"/>
        <end position="295"/>
    </location>
</feature>
<keyword evidence="3" id="KW-1185">Reference proteome</keyword>
<name>A0A3Q1JRZ4_ANATE</name>
<dbReference type="GeneTree" id="ENSGT00510000048522"/>
<feature type="compositionally biased region" description="Polar residues" evidence="1">
    <location>
        <begin position="222"/>
        <end position="232"/>
    </location>
</feature>
<dbReference type="Pfam" id="PF15800">
    <property type="entry name" value="CiPC"/>
    <property type="match status" value="2"/>
</dbReference>
<dbReference type="GO" id="GO:0042754">
    <property type="term" value="P:negative regulation of circadian rhythm"/>
    <property type="evidence" value="ECO:0007669"/>
    <property type="project" value="InterPro"/>
</dbReference>
<dbReference type="Ensembl" id="ENSATET00000040352.2">
    <property type="protein sequence ID" value="ENSATEP00000036775.1"/>
    <property type="gene ID" value="ENSATEG00000027826.2"/>
</dbReference>
<feature type="compositionally biased region" description="Basic and acidic residues" evidence="1">
    <location>
        <begin position="1"/>
        <end position="13"/>
    </location>
</feature>
<feature type="compositionally biased region" description="Basic and acidic residues" evidence="1">
    <location>
        <begin position="431"/>
        <end position="445"/>
    </location>
</feature>
<feature type="compositionally biased region" description="Polar residues" evidence="1">
    <location>
        <begin position="84"/>
        <end position="104"/>
    </location>
</feature>
<dbReference type="RefSeq" id="XP_026223777.1">
    <property type="nucleotide sequence ID" value="XM_026367992.1"/>
</dbReference>
<dbReference type="GO" id="GO:0005634">
    <property type="term" value="C:nucleus"/>
    <property type="evidence" value="ECO:0007669"/>
    <property type="project" value="TreeGrafter"/>
</dbReference>
<sequence>MPKEQPRLHEKSSEATSSKNAKDKSNSMTLLAIRDRKDADGSSGRGSQCSSEKDSGYSDGSDWQQTDMEDQRKNRSQSRGGEPSQRSQIQPLGQGNSRGPTFLSSGHELSPIYIIKNMMLKKEDLIDKRGQLLWRSGTKETSGAGAPHMILLQQPMLPTPMQVRKPLSQNSVTEKKIPGTNLPILNAYPRIAPNPNKKPPDKLSPTEESRSVCTEHKIDTPVTRSVPDQQPFKQPKFAVSASVQQCSSSARGSQSSSSSTTTSSTQVSQSVSSLHSTSSSFTPRRLHRNGHTSTRHRRFLNTVEILRQSGLLDITLRTKELLRQSNTTQQDIAQLRQHTELLWQAAGSHSLNGITAWEHLYRAMAKSGNYPNLPDLPILTEPDLAAHPESISTPDTDREQGAENSDVSPSHLFTNMPDPNQKRAGPQQSHSKQDMDFEASDKISEKVTFMPPDSSTD</sequence>
<feature type="compositionally biased region" description="Basic residues" evidence="1">
    <location>
        <begin position="284"/>
        <end position="295"/>
    </location>
</feature>
<reference evidence="2" key="1">
    <citation type="submission" date="2021-04" db="EMBL/GenBank/DDBJ databases">
        <authorList>
            <consortium name="Wellcome Sanger Institute Data Sharing"/>
        </authorList>
    </citation>
    <scope>NUCLEOTIDE SEQUENCE [LARGE SCALE GENOMIC DNA]</scope>
</reference>
<feature type="compositionally biased region" description="Polar residues" evidence="1">
    <location>
        <begin position="402"/>
        <end position="413"/>
    </location>
</feature>
<accession>A0A3Q1JRZ4</accession>
<dbReference type="PANTHER" id="PTHR34648">
    <property type="entry name" value="CLOCK-INTERACTING PACEMAKER"/>
    <property type="match status" value="1"/>
</dbReference>
<organism evidence="2 3">
    <name type="scientific">Anabas testudineus</name>
    <name type="common">Climbing perch</name>
    <name type="synonym">Anthias testudineus</name>
    <dbReference type="NCBI Taxonomy" id="64144"/>
    <lineage>
        <taxon>Eukaryota</taxon>
        <taxon>Metazoa</taxon>
        <taxon>Chordata</taxon>
        <taxon>Craniata</taxon>
        <taxon>Vertebrata</taxon>
        <taxon>Euteleostomi</taxon>
        <taxon>Actinopterygii</taxon>
        <taxon>Neopterygii</taxon>
        <taxon>Teleostei</taxon>
        <taxon>Neoteleostei</taxon>
        <taxon>Acanthomorphata</taxon>
        <taxon>Anabantaria</taxon>
        <taxon>Anabantiformes</taxon>
        <taxon>Anabantoidei</taxon>
        <taxon>Anabantidae</taxon>
        <taxon>Anabas</taxon>
    </lineage>
</organism>
<evidence type="ECO:0000313" key="3">
    <source>
        <dbReference type="Proteomes" id="UP000265040"/>
    </source>
</evidence>
<evidence type="ECO:0000256" key="1">
    <source>
        <dbReference type="SAM" id="MobiDB-lite"/>
    </source>
</evidence>
<reference evidence="2" key="2">
    <citation type="submission" date="2025-08" db="UniProtKB">
        <authorList>
            <consortium name="Ensembl"/>
        </authorList>
    </citation>
    <scope>IDENTIFICATION</scope>
</reference>
<protein>
    <recommendedName>
        <fullName evidence="4">CLOCK-interacting pacemaker-like</fullName>
    </recommendedName>
</protein>
<dbReference type="GO" id="GO:0045892">
    <property type="term" value="P:negative regulation of DNA-templated transcription"/>
    <property type="evidence" value="ECO:0007669"/>
    <property type="project" value="InterPro"/>
</dbReference>
<feature type="compositionally biased region" description="Basic and acidic residues" evidence="1">
    <location>
        <begin position="198"/>
        <end position="219"/>
    </location>
</feature>
<evidence type="ECO:0008006" key="4">
    <source>
        <dbReference type="Google" id="ProtNLM"/>
    </source>
</evidence>
<feature type="compositionally biased region" description="Low complexity" evidence="1">
    <location>
        <begin position="238"/>
        <end position="280"/>
    </location>
</feature>